<evidence type="ECO:0000313" key="9">
    <source>
        <dbReference type="EMBL" id="QQK40089.1"/>
    </source>
</evidence>
<dbReference type="Proteomes" id="UP000595662">
    <property type="component" value="Chromosome 1"/>
</dbReference>
<dbReference type="GeneID" id="26236846"/>
<dbReference type="InterPro" id="IPR045863">
    <property type="entry name" value="CorA_TM1_TM2"/>
</dbReference>
<comment type="subcellular location">
    <subcellularLocation>
        <location evidence="1">Membrane</location>
        <topology evidence="1">Multi-pass membrane protein</topology>
    </subcellularLocation>
</comment>
<feature type="compositionally biased region" description="Low complexity" evidence="6">
    <location>
        <begin position="406"/>
        <end position="424"/>
    </location>
</feature>
<gene>
    <name evidence="9" type="ORF">Pdw03_2943</name>
</gene>
<dbReference type="VEuPathDB" id="FungiDB:PDIP_85320"/>
<dbReference type="Gene3D" id="1.20.58.340">
    <property type="entry name" value="Magnesium transport protein CorA, transmembrane region"/>
    <property type="match status" value="2"/>
</dbReference>
<feature type="signal peptide" evidence="8">
    <location>
        <begin position="1"/>
        <end position="17"/>
    </location>
</feature>
<dbReference type="CDD" id="cd12829">
    <property type="entry name" value="Alr1p-like"/>
    <property type="match status" value="1"/>
</dbReference>
<dbReference type="FunFam" id="1.20.58.340:FF:000008">
    <property type="entry name" value="CorA family metal ion transporter"/>
    <property type="match status" value="1"/>
</dbReference>
<evidence type="ECO:0000256" key="4">
    <source>
        <dbReference type="ARBA" id="ARBA00022989"/>
    </source>
</evidence>
<feature type="compositionally biased region" description="Acidic residues" evidence="6">
    <location>
        <begin position="564"/>
        <end position="579"/>
    </location>
</feature>
<feature type="region of interest" description="Disordered" evidence="6">
    <location>
        <begin position="553"/>
        <end position="632"/>
    </location>
</feature>
<dbReference type="InterPro" id="IPR045861">
    <property type="entry name" value="CorA_cytoplasmic_dom"/>
</dbReference>
<accession>A0A7T6XFB4</accession>
<feature type="compositionally biased region" description="Polar residues" evidence="6">
    <location>
        <begin position="315"/>
        <end position="328"/>
    </location>
</feature>
<dbReference type="GO" id="GO:0010961">
    <property type="term" value="P:intracellular magnesium ion homeostasis"/>
    <property type="evidence" value="ECO:0007669"/>
    <property type="project" value="TreeGrafter"/>
</dbReference>
<dbReference type="RefSeq" id="XP_065955728.1">
    <property type="nucleotide sequence ID" value="XM_066100328.1"/>
</dbReference>
<dbReference type="FunFam" id="1.20.58.340:FF:000014">
    <property type="entry name" value="CorA family metal ion transporter"/>
    <property type="match status" value="1"/>
</dbReference>
<keyword evidence="3 7" id="KW-0812">Transmembrane</keyword>
<dbReference type="Pfam" id="PF01544">
    <property type="entry name" value="CorA"/>
    <property type="match status" value="1"/>
</dbReference>
<proteinExistence type="inferred from homology"/>
<feature type="region of interest" description="Disordered" evidence="6">
    <location>
        <begin position="234"/>
        <end position="366"/>
    </location>
</feature>
<dbReference type="SUPFAM" id="SSF144083">
    <property type="entry name" value="Magnesium transport protein CorA, transmembrane region"/>
    <property type="match status" value="1"/>
</dbReference>
<keyword evidence="5 7" id="KW-0472">Membrane</keyword>
<evidence type="ECO:0000256" key="7">
    <source>
        <dbReference type="SAM" id="Phobius"/>
    </source>
</evidence>
<feature type="transmembrane region" description="Helical" evidence="7">
    <location>
        <begin position="977"/>
        <end position="998"/>
    </location>
</feature>
<dbReference type="EMBL" id="CP060774">
    <property type="protein sequence ID" value="QQK40089.1"/>
    <property type="molecule type" value="Genomic_DNA"/>
</dbReference>
<dbReference type="PANTHER" id="PTHR21535">
    <property type="entry name" value="MAGNESIUM AND COBALT TRANSPORT PROTEIN/MITOCHONDRIAL IMPORT INNER MEMBRANE TRANSLOCASE SUBUNIT TIM8"/>
    <property type="match status" value="1"/>
</dbReference>
<feature type="compositionally biased region" description="Basic and acidic residues" evidence="6">
    <location>
        <begin position="192"/>
        <end position="206"/>
    </location>
</feature>
<dbReference type="AlphaFoldDB" id="A0A7T6XFB4"/>
<comment type="similarity">
    <text evidence="2">Belongs to the CorA metal ion transporter (MIT) (TC 1.A.35) family.</text>
</comment>
<reference evidence="9 10" key="1">
    <citation type="submission" date="2020-08" db="EMBL/GenBank/DDBJ databases">
        <title>The completed genome sequence of the pathogenic ascomycete fungus Penicillium digitatum.</title>
        <authorList>
            <person name="Wang M."/>
        </authorList>
    </citation>
    <scope>NUCLEOTIDE SEQUENCE [LARGE SCALE GENOMIC DNA]</scope>
    <source>
        <strain evidence="9 10">PdW03</strain>
    </source>
</reference>
<feature type="compositionally biased region" description="Polar residues" evidence="6">
    <location>
        <begin position="240"/>
        <end position="264"/>
    </location>
</feature>
<dbReference type="GO" id="GO:0015095">
    <property type="term" value="F:magnesium ion transmembrane transporter activity"/>
    <property type="evidence" value="ECO:0007669"/>
    <property type="project" value="InterPro"/>
</dbReference>
<dbReference type="SUPFAM" id="SSF143865">
    <property type="entry name" value="CorA soluble domain-like"/>
    <property type="match status" value="1"/>
</dbReference>
<evidence type="ECO:0000256" key="5">
    <source>
        <dbReference type="ARBA" id="ARBA00023136"/>
    </source>
</evidence>
<evidence type="ECO:0000256" key="3">
    <source>
        <dbReference type="ARBA" id="ARBA00022692"/>
    </source>
</evidence>
<dbReference type="InterPro" id="IPR044089">
    <property type="entry name" value="Alr1-like"/>
</dbReference>
<feature type="region of interest" description="Disordered" evidence="6">
    <location>
        <begin position="448"/>
        <end position="472"/>
    </location>
</feature>
<feature type="compositionally biased region" description="Polar residues" evidence="6">
    <location>
        <begin position="595"/>
        <end position="630"/>
    </location>
</feature>
<feature type="region of interest" description="Disordered" evidence="6">
    <location>
        <begin position="402"/>
        <end position="432"/>
    </location>
</feature>
<evidence type="ECO:0000256" key="1">
    <source>
        <dbReference type="ARBA" id="ARBA00004141"/>
    </source>
</evidence>
<organism evidence="9 10">
    <name type="scientific">Penicillium digitatum</name>
    <name type="common">Green mold</name>
    <dbReference type="NCBI Taxonomy" id="36651"/>
    <lineage>
        <taxon>Eukaryota</taxon>
        <taxon>Fungi</taxon>
        <taxon>Dikarya</taxon>
        <taxon>Ascomycota</taxon>
        <taxon>Pezizomycotina</taxon>
        <taxon>Eurotiomycetes</taxon>
        <taxon>Eurotiomycetidae</taxon>
        <taxon>Eurotiales</taxon>
        <taxon>Aspergillaceae</taxon>
        <taxon>Penicillium</taxon>
    </lineage>
</organism>
<feature type="compositionally biased region" description="Basic residues" evidence="6">
    <location>
        <begin position="150"/>
        <end position="166"/>
    </location>
</feature>
<feature type="compositionally biased region" description="Low complexity" evidence="6">
    <location>
        <begin position="663"/>
        <end position="672"/>
    </location>
</feature>
<evidence type="ECO:0000256" key="6">
    <source>
        <dbReference type="SAM" id="MobiDB-lite"/>
    </source>
</evidence>
<dbReference type="InterPro" id="IPR002523">
    <property type="entry name" value="MgTranspt_CorA/ZnTranspt_ZntB"/>
</dbReference>
<feature type="compositionally biased region" description="Basic and acidic residues" evidence="6">
    <location>
        <begin position="454"/>
        <end position="465"/>
    </location>
</feature>
<keyword evidence="8" id="KW-0732">Signal</keyword>
<evidence type="ECO:0000256" key="8">
    <source>
        <dbReference type="SAM" id="SignalP"/>
    </source>
</evidence>
<evidence type="ECO:0000256" key="2">
    <source>
        <dbReference type="ARBA" id="ARBA00009765"/>
    </source>
</evidence>
<feature type="region of interest" description="Disordered" evidence="6">
    <location>
        <begin position="650"/>
        <end position="681"/>
    </location>
</feature>
<keyword evidence="4 7" id="KW-1133">Transmembrane helix</keyword>
<protein>
    <submittedName>
        <fullName evidence="9">CorA family metal ion transporter, putative</fullName>
    </submittedName>
</protein>
<evidence type="ECO:0000313" key="10">
    <source>
        <dbReference type="Proteomes" id="UP000595662"/>
    </source>
</evidence>
<name>A0A7T6XFB4_PENDI</name>
<dbReference type="GO" id="GO:0000329">
    <property type="term" value="C:fungal-type vacuole membrane"/>
    <property type="evidence" value="ECO:0007669"/>
    <property type="project" value="TreeGrafter"/>
</dbReference>
<feature type="chain" id="PRO_5031554734" evidence="8">
    <location>
        <begin position="18"/>
        <end position="1005"/>
    </location>
</feature>
<dbReference type="Gene3D" id="3.30.460.20">
    <property type="entry name" value="CorA soluble domain-like"/>
    <property type="match status" value="1"/>
</dbReference>
<feature type="region of interest" description="Disordered" evidence="6">
    <location>
        <begin position="80"/>
        <end position="208"/>
    </location>
</feature>
<dbReference type="PANTHER" id="PTHR21535:SF51">
    <property type="entry name" value="MANGANESE RESISTANCE PROTEIN MNR2"/>
    <property type="match status" value="1"/>
</dbReference>
<sequence>MFHSGFATRVTFPILAAFPFSAVDHANVGPPVINSDNYIKWKTAILHAARLYPVIQNPYSRSVLATFNLYRDPKVEAVTMNPPMIPTPGTAASRLPRSSHYPPSADNTSYGPMSGGRAPGTGPVPVAEATPAITTRLESPADDAAGKPSKSSKRKKNRNRKRRNRHQSFIPPSGEESQDSPKETSDAGGVRDSMDADRPTSKDKSFFKLGRNLSNTSLESDALLDHRDQPLMRPRRDSRLLSSFCPSSLTSNVFRSNDGQSRSTPRGGRGQQYHDGHSDEEDANDRTPLMRPDSGHTPGHNRYGTDNHPGYFSSRARQSSTQTVSSGCSPKDDRSPLYSPTAERDYDVNNPPSIPGSPKLGPEMNYDDAVVTGADWDFSMARSLENRKDSLNALNDTLIDIDGNQLHPHSAPSSSPGSPLLSPHQELRRRRTVAVPAQEDVCFPTETISELGDEGPRQMRDETGERRRRRHRRWPDLSALEEWSREEKGERNGDIRVKRISEPMLIEGRLRPQYTGWRREEDEAPYRFTYFNEEFPSTVHAQTISELVQPGGSFRDLFIPTPPELEDSSEGEDEEEESFVENTAFNNLAHPASKPTLQTDNQSQGQGHQASVNPHMTPQTVVPNGRSTSDLIAGIAPPIRGLSRLSAISEVRPDSHREPSPAPSNTPFSSTPNPKPKRYGPRPTFWLDVLSPTDAEMRTIAKAFGIHALTAEDIMMQEAREKVELFRSYYFVNYRTFEQDTNSEDYLEPVNMYVVVFREGVISFHFSQTPHPANVRRRIRQLMDYLILSSDWISYALIDDITDVFGPLIQAIEDEVDEIDEMIMQMHSSSKEVSSNDSVLPSFAPGEMLRRVGECRKKVMGLYRLLSNKADVVKGFAKRCNEQWEVAPKSEIGLYLGDIQDHIMTMTGNLTHYETILSRAHSNYLAQINILMNERQEHTADVLGKLTVLGTIVLPMNIICGMWGMNVKVPGQEIDSLTWFWCITAGICVFAFVSVWTAKRIYKIV</sequence>